<dbReference type="Pfam" id="PF00356">
    <property type="entry name" value="LacI"/>
    <property type="match status" value="1"/>
</dbReference>
<protein>
    <submittedName>
        <fullName evidence="5">Transcriptional regulator, LacI family</fullName>
    </submittedName>
</protein>
<dbReference type="CDD" id="cd01392">
    <property type="entry name" value="HTH_LacI"/>
    <property type="match status" value="1"/>
</dbReference>
<keyword evidence="2" id="KW-0238">DNA-binding</keyword>
<dbReference type="AlphaFoldDB" id="A0A087A623"/>
<dbReference type="CDD" id="cd06267">
    <property type="entry name" value="PBP1_LacI_sugar_binding-like"/>
    <property type="match status" value="1"/>
</dbReference>
<accession>A0A087A623</accession>
<dbReference type="GO" id="GO:0003700">
    <property type="term" value="F:DNA-binding transcription factor activity"/>
    <property type="evidence" value="ECO:0007669"/>
    <property type="project" value="TreeGrafter"/>
</dbReference>
<dbReference type="Gene3D" id="3.40.50.2300">
    <property type="match status" value="2"/>
</dbReference>
<dbReference type="STRING" id="1437609.BCAL_1615"/>
<proteinExistence type="predicted"/>
<dbReference type="Gene3D" id="1.10.260.40">
    <property type="entry name" value="lambda repressor-like DNA-binding domains"/>
    <property type="match status" value="1"/>
</dbReference>
<dbReference type="GO" id="GO:0000976">
    <property type="term" value="F:transcription cis-regulatory region binding"/>
    <property type="evidence" value="ECO:0007669"/>
    <property type="project" value="TreeGrafter"/>
</dbReference>
<dbReference type="SUPFAM" id="SSF53822">
    <property type="entry name" value="Periplasmic binding protein-like I"/>
    <property type="match status" value="1"/>
</dbReference>
<dbReference type="InterPro" id="IPR000843">
    <property type="entry name" value="HTH_LacI"/>
</dbReference>
<feature type="domain" description="HTH lacI-type" evidence="4">
    <location>
        <begin position="2"/>
        <end position="56"/>
    </location>
</feature>
<dbReference type="InterPro" id="IPR046335">
    <property type="entry name" value="LacI/GalR-like_sensor"/>
</dbReference>
<evidence type="ECO:0000256" key="2">
    <source>
        <dbReference type="ARBA" id="ARBA00023125"/>
    </source>
</evidence>
<dbReference type="InterPro" id="IPR028082">
    <property type="entry name" value="Peripla_BP_I"/>
</dbReference>
<dbReference type="eggNOG" id="COG1609">
    <property type="taxonomic scope" value="Bacteria"/>
</dbReference>
<gene>
    <name evidence="5" type="ORF">BCAL_1615</name>
</gene>
<name>A0A087A623_9BIFI</name>
<dbReference type="OrthoDB" id="2854648at2"/>
<comment type="caution">
    <text evidence="5">The sequence shown here is derived from an EMBL/GenBank/DDBJ whole genome shotgun (WGS) entry which is preliminary data.</text>
</comment>
<dbReference type="RefSeq" id="WP_043167312.1">
    <property type="nucleotide sequence ID" value="NZ_JDUV01000025.1"/>
</dbReference>
<evidence type="ECO:0000256" key="1">
    <source>
        <dbReference type="ARBA" id="ARBA00023015"/>
    </source>
</evidence>
<dbReference type="InterPro" id="IPR010982">
    <property type="entry name" value="Lambda_DNA-bd_dom_sf"/>
</dbReference>
<organism evidence="5 6">
    <name type="scientific">Bifidobacterium callitrichos DSM 23973</name>
    <dbReference type="NCBI Taxonomy" id="1437609"/>
    <lineage>
        <taxon>Bacteria</taxon>
        <taxon>Bacillati</taxon>
        <taxon>Actinomycetota</taxon>
        <taxon>Actinomycetes</taxon>
        <taxon>Bifidobacteriales</taxon>
        <taxon>Bifidobacteriaceae</taxon>
        <taxon>Bifidobacterium</taxon>
    </lineage>
</organism>
<dbReference type="EMBL" id="JGYS01000009">
    <property type="protein sequence ID" value="KFI54223.1"/>
    <property type="molecule type" value="Genomic_DNA"/>
</dbReference>
<dbReference type="SUPFAM" id="SSF47413">
    <property type="entry name" value="lambda repressor-like DNA-binding domains"/>
    <property type="match status" value="1"/>
</dbReference>
<keyword evidence="3" id="KW-0804">Transcription</keyword>
<evidence type="ECO:0000313" key="6">
    <source>
        <dbReference type="Proteomes" id="UP000029072"/>
    </source>
</evidence>
<dbReference type="Proteomes" id="UP000029072">
    <property type="component" value="Unassembled WGS sequence"/>
</dbReference>
<evidence type="ECO:0000256" key="3">
    <source>
        <dbReference type="ARBA" id="ARBA00023163"/>
    </source>
</evidence>
<dbReference type="PANTHER" id="PTHR30146:SF109">
    <property type="entry name" value="HTH-TYPE TRANSCRIPTIONAL REGULATOR GALS"/>
    <property type="match status" value="1"/>
</dbReference>
<reference evidence="5 6" key="1">
    <citation type="submission" date="2014-03" db="EMBL/GenBank/DDBJ databases">
        <title>Genomics of Bifidobacteria.</title>
        <authorList>
            <person name="Ventura M."/>
            <person name="Milani C."/>
            <person name="Lugli G.A."/>
        </authorList>
    </citation>
    <scope>NUCLEOTIDE SEQUENCE [LARGE SCALE GENOMIC DNA]</scope>
    <source>
        <strain evidence="5 6">DSM 23973</strain>
    </source>
</reference>
<keyword evidence="1" id="KW-0805">Transcription regulation</keyword>
<dbReference type="Pfam" id="PF13377">
    <property type="entry name" value="Peripla_BP_3"/>
    <property type="match status" value="1"/>
</dbReference>
<sequence>MATIEDIAKATHLSIATVSYALRGDPRVRPKTASRVREAADALGYTVNLSARNLRAGRTGIIGFAAYELRLQQPSQLASEISDATAQHGLRTIIQQIASGDRNDMNTFQRTTSQLCDGIIINPSGISQEDLHRLSKSKPLVMLDSYASPLQYDTVRTPQQQCASKAAHHVASIGCSRVIILGAPYTLRKEAQQHDDIGLHRVAEYIAALHDEGIEVDPRNVINIPWYSGAAAKAIHALIKEGRSFDCAICLNDELAFGAIRALADYGIRVPDDVAVIGYDGVTQAARNTPSLTTIAIDWREFARKAVDLLVSRINHTNEHDGPVALEAGYQLIIGESTRR</sequence>
<dbReference type="PROSITE" id="PS50932">
    <property type="entry name" value="HTH_LACI_2"/>
    <property type="match status" value="1"/>
</dbReference>
<evidence type="ECO:0000259" key="4">
    <source>
        <dbReference type="PROSITE" id="PS50932"/>
    </source>
</evidence>
<evidence type="ECO:0000313" key="5">
    <source>
        <dbReference type="EMBL" id="KFI54223.1"/>
    </source>
</evidence>
<dbReference type="SMART" id="SM00354">
    <property type="entry name" value="HTH_LACI"/>
    <property type="match status" value="1"/>
</dbReference>
<dbReference type="PANTHER" id="PTHR30146">
    <property type="entry name" value="LACI-RELATED TRANSCRIPTIONAL REPRESSOR"/>
    <property type="match status" value="1"/>
</dbReference>